<dbReference type="Proteomes" id="UP000237144">
    <property type="component" value="Unassembled WGS sequence"/>
</dbReference>
<dbReference type="STRING" id="741276.A0A2S5B056"/>
<reference evidence="7 8" key="1">
    <citation type="journal article" date="2018" name="Front. Microbiol.">
        <title>Prospects for Fungal Bioremediation of Acidic Radioactive Waste Sites: Characterization and Genome Sequence of Rhodotorula taiwanensis MD1149.</title>
        <authorList>
            <person name="Tkavc R."/>
            <person name="Matrosova V.Y."/>
            <person name="Grichenko O.E."/>
            <person name="Gostincar C."/>
            <person name="Volpe R.P."/>
            <person name="Klimenkova P."/>
            <person name="Gaidamakova E.K."/>
            <person name="Zhou C.E."/>
            <person name="Stewart B.J."/>
            <person name="Lyman M.G."/>
            <person name="Malfatti S.A."/>
            <person name="Rubinfeld B."/>
            <person name="Courtot M."/>
            <person name="Singh J."/>
            <person name="Dalgard C.L."/>
            <person name="Hamilton T."/>
            <person name="Frey K.G."/>
            <person name="Gunde-Cimerman N."/>
            <person name="Dugan L."/>
            <person name="Daly M.J."/>
        </authorList>
    </citation>
    <scope>NUCLEOTIDE SEQUENCE [LARGE SCALE GENOMIC DNA]</scope>
    <source>
        <strain evidence="7 8">MD1149</strain>
    </source>
</reference>
<comment type="similarity">
    <text evidence="1">Belongs to the FMO family.</text>
</comment>
<keyword evidence="6" id="KW-0812">Transmembrane</keyword>
<keyword evidence="8" id="KW-1185">Reference proteome</keyword>
<keyword evidence="6" id="KW-1133">Transmembrane helix</keyword>
<proteinExistence type="inferred from homology"/>
<gene>
    <name evidence="7" type="ORF">BMF94_6742</name>
</gene>
<dbReference type="GO" id="GO:0050661">
    <property type="term" value="F:NADP binding"/>
    <property type="evidence" value="ECO:0007669"/>
    <property type="project" value="InterPro"/>
</dbReference>
<evidence type="ECO:0000313" key="8">
    <source>
        <dbReference type="Proteomes" id="UP000237144"/>
    </source>
</evidence>
<keyword evidence="4" id="KW-0521">NADP</keyword>
<keyword evidence="5" id="KW-0560">Oxidoreductase</keyword>
<keyword evidence="6" id="KW-0472">Membrane</keyword>
<dbReference type="SUPFAM" id="SSF51905">
    <property type="entry name" value="FAD/NAD(P)-binding domain"/>
    <property type="match status" value="1"/>
</dbReference>
<dbReference type="PRINTS" id="PR00370">
    <property type="entry name" value="FMOXYGENASE"/>
</dbReference>
<keyword evidence="3" id="KW-0274">FAD</keyword>
<evidence type="ECO:0000256" key="2">
    <source>
        <dbReference type="ARBA" id="ARBA00022630"/>
    </source>
</evidence>
<dbReference type="InterPro" id="IPR036188">
    <property type="entry name" value="FAD/NAD-bd_sf"/>
</dbReference>
<dbReference type="Gene3D" id="3.50.50.60">
    <property type="entry name" value="FAD/NAD(P)-binding domain"/>
    <property type="match status" value="1"/>
</dbReference>
<dbReference type="AlphaFoldDB" id="A0A2S5B056"/>
<evidence type="ECO:0000256" key="5">
    <source>
        <dbReference type="ARBA" id="ARBA00023002"/>
    </source>
</evidence>
<dbReference type="Pfam" id="PF00743">
    <property type="entry name" value="FMO-like"/>
    <property type="match status" value="1"/>
</dbReference>
<accession>A0A2S5B056</accession>
<dbReference type="PIRSF" id="PIRSF000332">
    <property type="entry name" value="FMO"/>
    <property type="match status" value="1"/>
</dbReference>
<keyword evidence="2" id="KW-0285">Flavoprotein</keyword>
<evidence type="ECO:0008006" key="9">
    <source>
        <dbReference type="Google" id="ProtNLM"/>
    </source>
</evidence>
<comment type="caution">
    <text evidence="7">The sequence shown here is derived from an EMBL/GenBank/DDBJ whole genome shotgun (WGS) entry which is preliminary data.</text>
</comment>
<organism evidence="7 8">
    <name type="scientific">Rhodotorula taiwanensis</name>
    <dbReference type="NCBI Taxonomy" id="741276"/>
    <lineage>
        <taxon>Eukaryota</taxon>
        <taxon>Fungi</taxon>
        <taxon>Dikarya</taxon>
        <taxon>Basidiomycota</taxon>
        <taxon>Pucciniomycotina</taxon>
        <taxon>Microbotryomycetes</taxon>
        <taxon>Sporidiobolales</taxon>
        <taxon>Sporidiobolaceae</taxon>
        <taxon>Rhodotorula</taxon>
    </lineage>
</organism>
<dbReference type="EMBL" id="PJQD01000140">
    <property type="protein sequence ID" value="POY70159.1"/>
    <property type="molecule type" value="Genomic_DNA"/>
</dbReference>
<evidence type="ECO:0000256" key="4">
    <source>
        <dbReference type="ARBA" id="ARBA00022857"/>
    </source>
</evidence>
<sequence>MSAMVSTEWDSIIIGAVVARHADIATLTGGPAGLIALKTMSENGLQCTLFEAESDIGGTFKYRAYEHATLVSSKQLTAFSDFRFPPEQGDHVTLPEYVEYLRGYCDEFKLWNRINLDTRVVSVRRGEKGQGHIVDVQKKGKQETERYRCKYLTICTGLHVIPQVPELPGVEHVEADQKKTVIHSSEYKERSQLAGRKVLILGSGETGNDIAYESVKAGAKEVVMCSRGGFLSFPKVLNNFSILGSTFDGDLPIDGLITNLFESAYVHPWVARIHLRWFVSDFVIKRVLWALTGTSAGCNQWVGELPPERLGRAYVFLMKSHRASTFLNRPYRKRSPLMSYLSEYHDPEEDAKTPGVVEMAPWPTGFDEDGVVQWDWDKCEARGGSWKKVRRRMEQKRIEPDLVIFASGYRQDFSSWLAPEYPRPWEASMRDIIKPDVPDVAFLGFVRPGVGAIPPIAENQAMWWTAWLTGKMPSLPTTPSNYYLLSAPTARIKYGVDHTTYMHTLAADFGGSPSLSELWRTHGAFVTLVYCFSAAFTSHYRLVGPFKSPKAPEVVKTEIWETVTRRGLLGNLFMGLIPMMFYALVNGFALLLETVWIACGRPDVIGWYRRLSGRDDAAAQLTSDQKKPTLRQ</sequence>
<evidence type="ECO:0000256" key="1">
    <source>
        <dbReference type="ARBA" id="ARBA00009183"/>
    </source>
</evidence>
<dbReference type="GO" id="GO:0050660">
    <property type="term" value="F:flavin adenine dinucleotide binding"/>
    <property type="evidence" value="ECO:0007669"/>
    <property type="project" value="InterPro"/>
</dbReference>
<dbReference type="InterPro" id="IPR000960">
    <property type="entry name" value="Flavin_mOase"/>
</dbReference>
<dbReference type="PANTHER" id="PTHR23023">
    <property type="entry name" value="DIMETHYLANILINE MONOOXYGENASE"/>
    <property type="match status" value="1"/>
</dbReference>
<evidence type="ECO:0000256" key="6">
    <source>
        <dbReference type="SAM" id="Phobius"/>
    </source>
</evidence>
<evidence type="ECO:0000313" key="7">
    <source>
        <dbReference type="EMBL" id="POY70159.1"/>
    </source>
</evidence>
<feature type="transmembrane region" description="Helical" evidence="6">
    <location>
        <begin position="572"/>
        <end position="592"/>
    </location>
</feature>
<dbReference type="GO" id="GO:0004499">
    <property type="term" value="F:N,N-dimethylaniline monooxygenase activity"/>
    <property type="evidence" value="ECO:0007669"/>
    <property type="project" value="InterPro"/>
</dbReference>
<dbReference type="InterPro" id="IPR050346">
    <property type="entry name" value="FMO-like"/>
</dbReference>
<name>A0A2S5B056_9BASI</name>
<dbReference type="OrthoDB" id="74360at2759"/>
<dbReference type="InterPro" id="IPR020946">
    <property type="entry name" value="Flavin_mOase-like"/>
</dbReference>
<protein>
    <recommendedName>
        <fullName evidence="9">Dimethylaniline monooxygenase</fullName>
    </recommendedName>
</protein>
<evidence type="ECO:0000256" key="3">
    <source>
        <dbReference type="ARBA" id="ARBA00022827"/>
    </source>
</evidence>